<accession>A0A094XFV3</accession>
<evidence type="ECO:0000256" key="1">
    <source>
        <dbReference type="ARBA" id="ARBA00023015"/>
    </source>
</evidence>
<dbReference type="GO" id="GO:0003677">
    <property type="term" value="F:DNA binding"/>
    <property type="evidence" value="ECO:0007669"/>
    <property type="project" value="UniProtKB-KW"/>
</dbReference>
<dbReference type="EMBL" id="ALPT02000024">
    <property type="protein sequence ID" value="KGA97670.1"/>
    <property type="molecule type" value="Genomic_DNA"/>
</dbReference>
<evidence type="ECO:0000256" key="3">
    <source>
        <dbReference type="ARBA" id="ARBA00023163"/>
    </source>
</evidence>
<dbReference type="CDD" id="cd07377">
    <property type="entry name" value="WHTH_GntR"/>
    <property type="match status" value="1"/>
</dbReference>
<dbReference type="InterPro" id="IPR050679">
    <property type="entry name" value="Bact_HTH_transcr_reg"/>
</dbReference>
<name>A0A094XFV3_ALKAL</name>
<dbReference type="STRING" id="1218173.BALCAV_0209015"/>
<dbReference type="InterPro" id="IPR036388">
    <property type="entry name" value="WH-like_DNA-bd_sf"/>
</dbReference>
<dbReference type="Proteomes" id="UP000002754">
    <property type="component" value="Unassembled WGS sequence"/>
</dbReference>
<keyword evidence="1" id="KW-0805">Transcription regulation</keyword>
<dbReference type="OrthoDB" id="9815017at2"/>
<dbReference type="InterPro" id="IPR000524">
    <property type="entry name" value="Tscrpt_reg_HTH_GntR"/>
</dbReference>
<dbReference type="Pfam" id="PF07702">
    <property type="entry name" value="UTRA"/>
    <property type="match status" value="1"/>
</dbReference>
<dbReference type="Pfam" id="PF00392">
    <property type="entry name" value="GntR"/>
    <property type="match status" value="1"/>
</dbReference>
<dbReference type="InterPro" id="IPR036390">
    <property type="entry name" value="WH_DNA-bd_sf"/>
</dbReference>
<dbReference type="AlphaFoldDB" id="A0A094XFV3"/>
<evidence type="ECO:0000313" key="8">
    <source>
        <dbReference type="Proteomes" id="UP000297014"/>
    </source>
</evidence>
<dbReference type="PRINTS" id="PR00035">
    <property type="entry name" value="HTHGNTR"/>
</dbReference>
<reference evidence="6 8" key="2">
    <citation type="submission" date="2014-01" db="EMBL/GenBank/DDBJ databases">
        <title>Draft genome sequencing of Bacillus alcalophilus CGMCC 1.3604.</title>
        <authorList>
            <person name="Yang J."/>
            <person name="Diao L."/>
            <person name="Yang S."/>
        </authorList>
    </citation>
    <scope>NUCLEOTIDE SEQUENCE [LARGE SCALE GENOMIC DNA]</scope>
    <source>
        <strain evidence="6 8">CGMCC 1.3604</strain>
    </source>
</reference>
<dbReference type="GO" id="GO:0045892">
    <property type="term" value="P:negative regulation of DNA-templated transcription"/>
    <property type="evidence" value="ECO:0007669"/>
    <property type="project" value="TreeGrafter"/>
</dbReference>
<evidence type="ECO:0000313" key="7">
    <source>
        <dbReference type="Proteomes" id="UP000002754"/>
    </source>
</evidence>
<evidence type="ECO:0000313" key="5">
    <source>
        <dbReference type="EMBL" id="KGA97670.1"/>
    </source>
</evidence>
<dbReference type="PROSITE" id="PS50949">
    <property type="entry name" value="HTH_GNTR"/>
    <property type="match status" value="1"/>
</dbReference>
<proteinExistence type="predicted"/>
<dbReference type="Gene3D" id="1.10.10.10">
    <property type="entry name" value="Winged helix-like DNA-binding domain superfamily/Winged helix DNA-binding domain"/>
    <property type="match status" value="1"/>
</dbReference>
<dbReference type="GO" id="GO:0003700">
    <property type="term" value="F:DNA-binding transcription factor activity"/>
    <property type="evidence" value="ECO:0007669"/>
    <property type="project" value="InterPro"/>
</dbReference>
<reference evidence="5 7" key="1">
    <citation type="journal article" date="2014" name="Genome Announc.">
        <title>Draft Genome Sequence of Bacillus alcalophilus AV1934, a Classic Alkaliphile Isolated from Human Feces in 1934.</title>
        <authorList>
            <person name="Attie O."/>
            <person name="Jayaprakash A."/>
            <person name="Shah H."/>
            <person name="Paulsen I.T."/>
            <person name="Morino M."/>
            <person name="Takahashi Y."/>
            <person name="Narumi I."/>
            <person name="Sachidanandam R."/>
            <person name="Satoh K."/>
            <person name="Ito M."/>
            <person name="Krulwich T.A."/>
        </authorList>
    </citation>
    <scope>NUCLEOTIDE SEQUENCE [LARGE SCALE GENOMIC DNA]</scope>
    <source>
        <strain evidence="5 7">AV1934</strain>
    </source>
</reference>
<gene>
    <name evidence="6" type="ORF">AJ85_11385</name>
    <name evidence="5" type="ORF">BALCAV_0209015</name>
</gene>
<evidence type="ECO:0000313" key="6">
    <source>
        <dbReference type="EMBL" id="THG90348.1"/>
    </source>
</evidence>
<dbReference type="SUPFAM" id="SSF46785">
    <property type="entry name" value="Winged helix' DNA-binding domain"/>
    <property type="match status" value="1"/>
</dbReference>
<comment type="caution">
    <text evidence="5">The sequence shown here is derived from an EMBL/GenBank/DDBJ whole genome shotgun (WGS) entry which is preliminary data.</text>
</comment>
<dbReference type="SMART" id="SM00345">
    <property type="entry name" value="HTH_GNTR"/>
    <property type="match status" value="1"/>
</dbReference>
<dbReference type="InterPro" id="IPR028978">
    <property type="entry name" value="Chorismate_lyase_/UTRA_dom_sf"/>
</dbReference>
<dbReference type="InterPro" id="IPR011663">
    <property type="entry name" value="UTRA"/>
</dbReference>
<dbReference type="Gene3D" id="3.40.1410.10">
    <property type="entry name" value="Chorismate lyase-like"/>
    <property type="match status" value="1"/>
</dbReference>
<dbReference type="eggNOG" id="COG2188">
    <property type="taxonomic scope" value="Bacteria"/>
</dbReference>
<dbReference type="RefSeq" id="WP_003322203.1">
    <property type="nucleotide sequence ID" value="NZ_ALPT02000024.1"/>
</dbReference>
<keyword evidence="7" id="KW-1185">Reference proteome</keyword>
<dbReference type="SMART" id="SM00866">
    <property type="entry name" value="UTRA"/>
    <property type="match status" value="1"/>
</dbReference>
<feature type="domain" description="HTH gntR-type" evidence="4">
    <location>
        <begin position="8"/>
        <end position="76"/>
    </location>
</feature>
<sequence length="241" mass="27439">MIDKSSPLPIYYQIEEQIKQQIVSGILEPGDMLRSEREYAEYYQVSRMTVRQAINNLVALGLIYKKKGSGTFVQEQKIEQALHGLTSFTEDMKTRGLEPSSHLIDFKIVPASQGIATELKIKEHTPVYEIKRIRLGDDVPIAIETNIIPANLVLGLTEEIVINSLYNYIENKLHLRIGNATQIIESATANKTEAELLEIEKQSPILLIERKTYLTDGTPLEIVKSSYRGDRYKFMININRT</sequence>
<protein>
    <submittedName>
        <fullName evidence="5">GntR family transcriptional regulator</fullName>
    </submittedName>
</protein>
<organism evidence="5 7">
    <name type="scientific">Alkalihalobacillus alcalophilus ATCC 27647 = CGMCC 1.3604</name>
    <dbReference type="NCBI Taxonomy" id="1218173"/>
    <lineage>
        <taxon>Bacteria</taxon>
        <taxon>Bacillati</taxon>
        <taxon>Bacillota</taxon>
        <taxon>Bacilli</taxon>
        <taxon>Bacillales</taxon>
        <taxon>Bacillaceae</taxon>
        <taxon>Alkalihalobacillus</taxon>
    </lineage>
</organism>
<dbReference type="SUPFAM" id="SSF64288">
    <property type="entry name" value="Chorismate lyase-like"/>
    <property type="match status" value="1"/>
</dbReference>
<dbReference type="Proteomes" id="UP000297014">
    <property type="component" value="Unassembled WGS sequence"/>
</dbReference>
<dbReference type="EMBL" id="JALP01000160">
    <property type="protein sequence ID" value="THG90348.1"/>
    <property type="molecule type" value="Genomic_DNA"/>
</dbReference>
<keyword evidence="3" id="KW-0804">Transcription</keyword>
<dbReference type="PANTHER" id="PTHR44846:SF1">
    <property type="entry name" value="MANNOSYL-D-GLYCERATE TRANSPORT_METABOLISM SYSTEM REPRESSOR MNGR-RELATED"/>
    <property type="match status" value="1"/>
</dbReference>
<evidence type="ECO:0000256" key="2">
    <source>
        <dbReference type="ARBA" id="ARBA00023125"/>
    </source>
</evidence>
<evidence type="ECO:0000259" key="4">
    <source>
        <dbReference type="PROSITE" id="PS50949"/>
    </source>
</evidence>
<dbReference type="PANTHER" id="PTHR44846">
    <property type="entry name" value="MANNOSYL-D-GLYCERATE TRANSPORT/METABOLISM SYSTEM REPRESSOR MNGR-RELATED"/>
    <property type="match status" value="1"/>
</dbReference>
<keyword evidence="2" id="KW-0238">DNA-binding</keyword>
<dbReference type="FunFam" id="1.10.10.10:FF:000079">
    <property type="entry name" value="GntR family transcriptional regulator"/>
    <property type="match status" value="1"/>
</dbReference>